<evidence type="ECO:0000256" key="7">
    <source>
        <dbReference type="ARBA" id="ARBA00022840"/>
    </source>
</evidence>
<dbReference type="InterPro" id="IPR015994">
    <property type="entry name" value="PEPCK_ATP_CS"/>
</dbReference>
<dbReference type="NCBIfam" id="TIGR01557">
    <property type="entry name" value="myb_SHAQKYF"/>
    <property type="match status" value="1"/>
</dbReference>
<dbReference type="SUPFAM" id="SSF68923">
    <property type="entry name" value="PEP carboxykinase N-terminal domain"/>
    <property type="match status" value="1"/>
</dbReference>
<dbReference type="UniPathway" id="UPA00138"/>
<feature type="region of interest" description="Disordered" evidence="13">
    <location>
        <begin position="1"/>
        <end position="22"/>
    </location>
</feature>
<keyword evidence="11" id="KW-0539">Nucleus</keyword>
<feature type="compositionally biased region" description="Basic and acidic residues" evidence="13">
    <location>
        <begin position="7"/>
        <end position="21"/>
    </location>
</feature>
<keyword evidence="8" id="KW-0805">Transcription regulation</keyword>
<dbReference type="EMBL" id="JACMSC010000019">
    <property type="protein sequence ID" value="KAG6473967.1"/>
    <property type="molecule type" value="Genomic_DNA"/>
</dbReference>
<keyword evidence="5" id="KW-0547">Nucleotide-binding</keyword>
<name>A0A8J5C762_ZINOF</name>
<comment type="similarity">
    <text evidence="2">Belongs to the phosphoenolpyruvate carboxykinase (ATP) family.</text>
</comment>
<evidence type="ECO:0000256" key="12">
    <source>
        <dbReference type="ARBA" id="ARBA00047371"/>
    </source>
</evidence>
<gene>
    <name evidence="14" type="ORF">ZIOFF_067887</name>
</gene>
<dbReference type="Proteomes" id="UP000734854">
    <property type="component" value="Unassembled WGS sequence"/>
</dbReference>
<keyword evidence="4" id="KW-0312">Gluconeogenesis</keyword>
<evidence type="ECO:0000313" key="15">
    <source>
        <dbReference type="Proteomes" id="UP000734854"/>
    </source>
</evidence>
<evidence type="ECO:0000256" key="11">
    <source>
        <dbReference type="ARBA" id="ARBA00023242"/>
    </source>
</evidence>
<comment type="catalytic activity">
    <reaction evidence="12">
        <text>oxaloacetate + ATP = phosphoenolpyruvate + ADP + CO2</text>
        <dbReference type="Rhea" id="RHEA:18617"/>
        <dbReference type="ChEBI" id="CHEBI:16452"/>
        <dbReference type="ChEBI" id="CHEBI:16526"/>
        <dbReference type="ChEBI" id="CHEBI:30616"/>
        <dbReference type="ChEBI" id="CHEBI:58702"/>
        <dbReference type="ChEBI" id="CHEBI:456216"/>
        <dbReference type="EC" id="4.1.1.49"/>
    </reaction>
</comment>
<evidence type="ECO:0000256" key="4">
    <source>
        <dbReference type="ARBA" id="ARBA00022432"/>
    </source>
</evidence>
<keyword evidence="6" id="KW-0210">Decarboxylase</keyword>
<accession>A0A8J5C762</accession>
<dbReference type="GO" id="GO:0005829">
    <property type="term" value="C:cytosol"/>
    <property type="evidence" value="ECO:0007669"/>
    <property type="project" value="TreeGrafter"/>
</dbReference>
<dbReference type="GO" id="GO:0005524">
    <property type="term" value="F:ATP binding"/>
    <property type="evidence" value="ECO:0007669"/>
    <property type="project" value="UniProtKB-KW"/>
</dbReference>
<evidence type="ECO:0000256" key="6">
    <source>
        <dbReference type="ARBA" id="ARBA00022793"/>
    </source>
</evidence>
<evidence type="ECO:0000256" key="3">
    <source>
        <dbReference type="ARBA" id="ARBA00012363"/>
    </source>
</evidence>
<dbReference type="PANTHER" id="PTHR30031:SF0">
    <property type="entry name" value="PHOSPHOENOLPYRUVATE CARBOXYKINASE (ATP)"/>
    <property type="match status" value="1"/>
</dbReference>
<dbReference type="GO" id="GO:0006094">
    <property type="term" value="P:gluconeogenesis"/>
    <property type="evidence" value="ECO:0007669"/>
    <property type="project" value="UniProtKB-UniPathway"/>
</dbReference>
<dbReference type="Gene3D" id="3.90.228.20">
    <property type="match status" value="2"/>
</dbReference>
<dbReference type="Pfam" id="PF01293">
    <property type="entry name" value="PEPCK_ATP"/>
    <property type="match status" value="2"/>
</dbReference>
<proteinExistence type="inferred from homology"/>
<dbReference type="PANTHER" id="PTHR30031">
    <property type="entry name" value="PHOSPHOENOLPYRUVATE CARBOXYKINASE ATP"/>
    <property type="match status" value="1"/>
</dbReference>
<dbReference type="InterPro" id="IPR001272">
    <property type="entry name" value="PEP_carboxykinase_ATP"/>
</dbReference>
<evidence type="ECO:0000256" key="10">
    <source>
        <dbReference type="ARBA" id="ARBA00023239"/>
    </source>
</evidence>
<comment type="caution">
    <text evidence="14">The sequence shown here is derived from an EMBL/GenBank/DDBJ whole genome shotgun (WGS) entry which is preliminary data.</text>
</comment>
<evidence type="ECO:0000256" key="9">
    <source>
        <dbReference type="ARBA" id="ARBA00023163"/>
    </source>
</evidence>
<dbReference type="GO" id="GO:0003677">
    <property type="term" value="F:DNA binding"/>
    <property type="evidence" value="ECO:0007669"/>
    <property type="project" value="InterPro"/>
</dbReference>
<dbReference type="AlphaFoldDB" id="A0A8J5C762"/>
<dbReference type="EC" id="4.1.1.49" evidence="3"/>
<evidence type="ECO:0000256" key="13">
    <source>
        <dbReference type="SAM" id="MobiDB-lite"/>
    </source>
</evidence>
<protein>
    <recommendedName>
        <fullName evidence="3">phosphoenolpyruvate carboxykinase (ATP)</fullName>
        <ecNumber evidence="3">4.1.1.49</ecNumber>
    </recommendedName>
</protein>
<keyword evidence="15" id="KW-1185">Reference proteome</keyword>
<evidence type="ECO:0000313" key="14">
    <source>
        <dbReference type="EMBL" id="KAG6473967.1"/>
    </source>
</evidence>
<evidence type="ECO:0000256" key="2">
    <source>
        <dbReference type="ARBA" id="ARBA00006052"/>
    </source>
</evidence>
<dbReference type="GO" id="GO:0004612">
    <property type="term" value="F:phosphoenolpyruvate carboxykinase (ATP) activity"/>
    <property type="evidence" value="ECO:0007669"/>
    <property type="project" value="UniProtKB-EC"/>
</dbReference>
<evidence type="ECO:0000256" key="1">
    <source>
        <dbReference type="ARBA" id="ARBA00004742"/>
    </source>
</evidence>
<dbReference type="InterPro" id="IPR006447">
    <property type="entry name" value="Myb_dom_plants"/>
</dbReference>
<dbReference type="InterPro" id="IPR013035">
    <property type="entry name" value="PEP_carboxykinase_C"/>
</dbReference>
<comment type="pathway">
    <text evidence="1">Carbohydrate biosynthesis; gluconeogenesis.</text>
</comment>
<dbReference type="SUPFAM" id="SSF53795">
    <property type="entry name" value="PEP carboxykinase-like"/>
    <property type="match status" value="1"/>
</dbReference>
<organism evidence="14 15">
    <name type="scientific">Zingiber officinale</name>
    <name type="common">Ginger</name>
    <name type="synonym">Amomum zingiber</name>
    <dbReference type="NCBI Taxonomy" id="94328"/>
    <lineage>
        <taxon>Eukaryota</taxon>
        <taxon>Viridiplantae</taxon>
        <taxon>Streptophyta</taxon>
        <taxon>Embryophyta</taxon>
        <taxon>Tracheophyta</taxon>
        <taxon>Spermatophyta</taxon>
        <taxon>Magnoliopsida</taxon>
        <taxon>Liliopsida</taxon>
        <taxon>Zingiberales</taxon>
        <taxon>Zingiberaceae</taxon>
        <taxon>Zingiber</taxon>
    </lineage>
</organism>
<dbReference type="PROSITE" id="PS00532">
    <property type="entry name" value="PEPCK_ATP"/>
    <property type="match status" value="1"/>
</dbReference>
<keyword evidence="9" id="KW-0804">Transcription</keyword>
<evidence type="ECO:0000256" key="5">
    <source>
        <dbReference type="ARBA" id="ARBA00022741"/>
    </source>
</evidence>
<keyword evidence="10" id="KW-0456">Lyase</keyword>
<dbReference type="Gene3D" id="3.40.449.10">
    <property type="entry name" value="Phosphoenolpyruvate Carboxykinase, domain 1"/>
    <property type="match status" value="1"/>
</dbReference>
<dbReference type="InterPro" id="IPR008210">
    <property type="entry name" value="PEP_carboxykinase_N"/>
</dbReference>
<evidence type="ECO:0000256" key="8">
    <source>
        <dbReference type="ARBA" id="ARBA00023015"/>
    </source>
</evidence>
<sequence length="398" mass="45325">MSKIQTHGREKPENGICHDDSVPPVKAKTIDELHSLQKKRFIILLQGKIYRLFGWEYRKPARVPAACPYKPASKNVDLTEIFSKESRLKNPLAAEEPKKNKKIIVEDEIDVKYKSFKKFDTVKEHSDHYFSIPEHLDGVPSCQEIKDRRCIRTTPEELEDFSTQDFTIYNVGQFPCNRYTHYMTTSTSIDLNFDRKEMVILGTQYAGEMKKGLFGVMHYLMPKRNILSLHSSNNMGKDGDVALFFGLSGTGKTTLSTDHNRLLIGDDEHCWSENGISNIEGVLENIVFDEHTREVDYFDNSITENTRASYPIKYIPNAKIPCVGPHPKNVILLACDAFGVLPLVSKLALPQTMYHFISGYTALVHQAVPKKILELMSVVGLTRENVASHLQEEMELIE</sequence>
<reference evidence="14 15" key="1">
    <citation type="submission" date="2020-08" db="EMBL/GenBank/DDBJ databases">
        <title>Plant Genome Project.</title>
        <authorList>
            <person name="Zhang R.-G."/>
        </authorList>
    </citation>
    <scope>NUCLEOTIDE SEQUENCE [LARGE SCALE GENOMIC DNA]</scope>
    <source>
        <tissue evidence="14">Rhizome</tissue>
    </source>
</reference>
<keyword evidence="7" id="KW-0067">ATP-binding</keyword>